<keyword evidence="6" id="KW-0812">Transmembrane</keyword>
<dbReference type="SMART" id="SM00409">
    <property type="entry name" value="IG"/>
    <property type="match status" value="2"/>
</dbReference>
<keyword evidence="5" id="KW-0393">Immunoglobulin domain</keyword>
<organism evidence="8 9">
    <name type="scientific">Ridgeia piscesae</name>
    <name type="common">Tubeworm</name>
    <dbReference type="NCBI Taxonomy" id="27915"/>
    <lineage>
        <taxon>Eukaryota</taxon>
        <taxon>Metazoa</taxon>
        <taxon>Spiralia</taxon>
        <taxon>Lophotrochozoa</taxon>
        <taxon>Annelida</taxon>
        <taxon>Polychaeta</taxon>
        <taxon>Sedentaria</taxon>
        <taxon>Canalipalpata</taxon>
        <taxon>Sabellida</taxon>
        <taxon>Siboglinidae</taxon>
        <taxon>Ridgeia</taxon>
    </lineage>
</organism>
<dbReference type="GO" id="GO:0050839">
    <property type="term" value="F:cell adhesion molecule binding"/>
    <property type="evidence" value="ECO:0007669"/>
    <property type="project" value="TreeGrafter"/>
</dbReference>
<accession>A0AAD9KSB9</accession>
<dbReference type="SUPFAM" id="SSF48726">
    <property type="entry name" value="Immunoglobulin"/>
    <property type="match status" value="2"/>
</dbReference>
<dbReference type="PANTHER" id="PTHR11640:SF31">
    <property type="entry name" value="IRREGULAR CHIASM C-ROUGHEST PROTEIN-RELATED"/>
    <property type="match status" value="1"/>
</dbReference>
<feature type="transmembrane region" description="Helical" evidence="6">
    <location>
        <begin position="456"/>
        <end position="482"/>
    </location>
</feature>
<name>A0AAD9KSB9_RIDPI</name>
<reference evidence="8" key="1">
    <citation type="journal article" date="2023" name="Mol. Biol. Evol.">
        <title>Third-Generation Sequencing Reveals the Adaptive Role of the Epigenome in Three Deep-Sea Polychaetes.</title>
        <authorList>
            <person name="Perez M."/>
            <person name="Aroh O."/>
            <person name="Sun Y."/>
            <person name="Lan Y."/>
            <person name="Juniper S.K."/>
            <person name="Young C.R."/>
            <person name="Angers B."/>
            <person name="Qian P.Y."/>
        </authorList>
    </citation>
    <scope>NUCLEOTIDE SEQUENCE</scope>
    <source>
        <strain evidence="8">R07B-5</strain>
    </source>
</reference>
<evidence type="ECO:0000313" key="9">
    <source>
        <dbReference type="Proteomes" id="UP001209878"/>
    </source>
</evidence>
<sequence length="702" mass="77968">MSSHDDPHIVVYVSDTIMLPCNHTVAKSDLQAVAWRKDTDTILGEYDIIDDPPVSFYGVMEGRANVKVFPPALQFSNSSLEDAGVYQCEVFPMKGEATINRYIVIVNAKPFNEAIRLSGQSYQDCEEVYLSESTDALLSLTCTASSKPSSRLSWTADPATPALVVNQSIVDECTTANDIVTCERNATIVTKDLKYLVQVTCATHFDDNQTAITSKRACVVLVPHGERSTEYIVGYVSDTLTLPCDLHVAKSDLKAVVWRKDSVTKIATYDIGDDPPVSFYGSLAGRASAKVFPPTLTFSNGSLDDGGVYLCEVFPEKDNLIVYRYILTVNAKPFNEAIRLSGKSYQDCEEVYLLESTDALLSLSCTASSKPSSRLSWRADPATPALVVNQSIATECTIIANGIFKCERNATIVTKDLKYLVQVTCVTHFDDNQTVIISKRACVVLVPHAYHSPSSLLSITVIILVVLWAFGIVVVLVINFLIWKLSKKENTTAPVDLRHLALGLGLAIMLPVLGAALFIFLTFYWKLLPVPGKITFLPVSEVETNAKVGEESCCKDVIQWREDSEPGDLPLSVRYKKGKIATFMEVVRDECRPALLGGNDCELLGLVKRVHIIETGRKPQHDQLNGKIKKKHPQLFRAYRRETLQTSLPRRSDERKPLPELNPYSTVRVKANNNRRETGLTEQELSDHQARDHMMWCWKMGG</sequence>
<feature type="domain" description="Ig-like" evidence="7">
    <location>
        <begin position="223"/>
        <end position="313"/>
    </location>
</feature>
<feature type="domain" description="Ig-like" evidence="7">
    <location>
        <begin position="333"/>
        <end position="418"/>
    </location>
</feature>
<keyword evidence="9" id="KW-1185">Reference proteome</keyword>
<evidence type="ECO:0000256" key="4">
    <source>
        <dbReference type="ARBA" id="ARBA00023180"/>
    </source>
</evidence>
<dbReference type="Proteomes" id="UP001209878">
    <property type="component" value="Unassembled WGS sequence"/>
</dbReference>
<proteinExistence type="predicted"/>
<dbReference type="PROSITE" id="PS50835">
    <property type="entry name" value="IG_LIKE"/>
    <property type="match status" value="3"/>
</dbReference>
<dbReference type="Gene3D" id="2.60.40.10">
    <property type="entry name" value="Immunoglobulins"/>
    <property type="match status" value="2"/>
</dbReference>
<evidence type="ECO:0000256" key="1">
    <source>
        <dbReference type="ARBA" id="ARBA00004479"/>
    </source>
</evidence>
<comment type="caution">
    <text evidence="8">The sequence shown here is derived from an EMBL/GenBank/DDBJ whole genome shotgun (WGS) entry which is preliminary data.</text>
</comment>
<feature type="transmembrane region" description="Helical" evidence="6">
    <location>
        <begin position="502"/>
        <end position="525"/>
    </location>
</feature>
<dbReference type="InterPro" id="IPR013783">
    <property type="entry name" value="Ig-like_fold"/>
</dbReference>
<protein>
    <recommendedName>
        <fullName evidence="7">Ig-like domain-containing protein</fullName>
    </recommendedName>
</protein>
<evidence type="ECO:0000256" key="3">
    <source>
        <dbReference type="ARBA" id="ARBA00023157"/>
    </source>
</evidence>
<dbReference type="GO" id="GO:0098609">
    <property type="term" value="P:cell-cell adhesion"/>
    <property type="evidence" value="ECO:0007669"/>
    <property type="project" value="TreeGrafter"/>
</dbReference>
<dbReference type="GO" id="GO:0005886">
    <property type="term" value="C:plasma membrane"/>
    <property type="evidence" value="ECO:0007669"/>
    <property type="project" value="TreeGrafter"/>
</dbReference>
<evidence type="ECO:0000259" key="7">
    <source>
        <dbReference type="PROSITE" id="PS50835"/>
    </source>
</evidence>
<dbReference type="Pfam" id="PF00047">
    <property type="entry name" value="ig"/>
    <property type="match status" value="1"/>
</dbReference>
<dbReference type="InterPro" id="IPR036179">
    <property type="entry name" value="Ig-like_dom_sf"/>
</dbReference>
<dbReference type="InterPro" id="IPR051275">
    <property type="entry name" value="Cell_adhesion_signaling"/>
</dbReference>
<dbReference type="InterPro" id="IPR013151">
    <property type="entry name" value="Immunoglobulin_dom"/>
</dbReference>
<gene>
    <name evidence="8" type="ORF">NP493_641g01005</name>
</gene>
<keyword evidence="2 6" id="KW-0472">Membrane</keyword>
<evidence type="ECO:0000256" key="5">
    <source>
        <dbReference type="ARBA" id="ARBA00023319"/>
    </source>
</evidence>
<dbReference type="GO" id="GO:0005911">
    <property type="term" value="C:cell-cell junction"/>
    <property type="evidence" value="ECO:0007669"/>
    <property type="project" value="TreeGrafter"/>
</dbReference>
<keyword evidence="3" id="KW-1015">Disulfide bond</keyword>
<dbReference type="InterPro" id="IPR007110">
    <property type="entry name" value="Ig-like_dom"/>
</dbReference>
<comment type="subcellular location">
    <subcellularLocation>
        <location evidence="1">Membrane</location>
        <topology evidence="1">Single-pass type I membrane protein</topology>
    </subcellularLocation>
</comment>
<keyword evidence="4" id="KW-0325">Glycoprotein</keyword>
<evidence type="ECO:0000313" key="8">
    <source>
        <dbReference type="EMBL" id="KAK2176764.1"/>
    </source>
</evidence>
<evidence type="ECO:0000256" key="2">
    <source>
        <dbReference type="ARBA" id="ARBA00023136"/>
    </source>
</evidence>
<keyword evidence="6" id="KW-1133">Transmembrane helix</keyword>
<dbReference type="EMBL" id="JAODUO010000642">
    <property type="protein sequence ID" value="KAK2176764.1"/>
    <property type="molecule type" value="Genomic_DNA"/>
</dbReference>
<dbReference type="AlphaFoldDB" id="A0AAD9KSB9"/>
<evidence type="ECO:0000256" key="6">
    <source>
        <dbReference type="SAM" id="Phobius"/>
    </source>
</evidence>
<dbReference type="PANTHER" id="PTHR11640">
    <property type="entry name" value="NEPHRIN"/>
    <property type="match status" value="1"/>
</dbReference>
<dbReference type="InterPro" id="IPR003599">
    <property type="entry name" value="Ig_sub"/>
</dbReference>
<feature type="domain" description="Ig-like" evidence="7">
    <location>
        <begin position="1"/>
        <end position="100"/>
    </location>
</feature>